<evidence type="ECO:0000313" key="4">
    <source>
        <dbReference type="EMBL" id="EDO39825.1"/>
    </source>
</evidence>
<gene>
    <name evidence="4" type="ORF">NEMVEDRAFT_v1g109423</name>
</gene>
<feature type="binding site" evidence="1">
    <location>
        <position position="62"/>
    </location>
    <ligand>
        <name>Zn(2+)</name>
        <dbReference type="ChEBI" id="CHEBI:29105"/>
        <note>catalytic</note>
    </ligand>
</feature>
<dbReference type="HOGENOM" id="CLU_017286_4_0_1"/>
<keyword evidence="1 2" id="KW-0378">Hydrolase</keyword>
<evidence type="ECO:0000313" key="5">
    <source>
        <dbReference type="Proteomes" id="UP000001593"/>
    </source>
</evidence>
<dbReference type="InParanoid" id="A7S8W2"/>
<proteinExistence type="predicted"/>
<feature type="active site" evidence="1">
    <location>
        <position position="63"/>
    </location>
</feature>
<organism evidence="4 5">
    <name type="scientific">Nematostella vectensis</name>
    <name type="common">Starlet sea anemone</name>
    <dbReference type="NCBI Taxonomy" id="45351"/>
    <lineage>
        <taxon>Eukaryota</taxon>
        <taxon>Metazoa</taxon>
        <taxon>Cnidaria</taxon>
        <taxon>Anthozoa</taxon>
        <taxon>Hexacorallia</taxon>
        <taxon>Actiniaria</taxon>
        <taxon>Edwardsiidae</taxon>
        <taxon>Nematostella</taxon>
    </lineage>
</organism>
<dbReference type="GO" id="GO:0006508">
    <property type="term" value="P:proteolysis"/>
    <property type="evidence" value="ECO:0007669"/>
    <property type="project" value="UniProtKB-KW"/>
</dbReference>
<feature type="domain" description="Peptidase M12A" evidence="3">
    <location>
        <begin position="1"/>
        <end position="165"/>
    </location>
</feature>
<dbReference type="FunFam" id="3.40.390.10:FF:000114">
    <property type="entry name" value="Metalloendopeptidase"/>
    <property type="match status" value="1"/>
</dbReference>
<dbReference type="Proteomes" id="UP000001593">
    <property type="component" value="Unassembled WGS sequence"/>
</dbReference>
<comment type="caution">
    <text evidence="1">Lacks conserved residue(s) required for the propagation of feature annotation.</text>
</comment>
<sequence>IKEAMREWESKTCLRFVPRTNETNYVWIYRSLGCWSEVGKVHGRKNYLSMGKGCDYKHVMVHELGHAIGFWHEQSRPDRDNYIRILFDNVDDSMKYNFEKRKWGTEVIDYNVPYDYGSIMHYPWTAFSKNGKPTIEPIRDLNGKLPYIGLSDDDALQARRMYSCAGM</sequence>
<dbReference type="KEGG" id="nve:5511473"/>
<dbReference type="AlphaFoldDB" id="A7S8W2"/>
<feature type="binding site" evidence="1">
    <location>
        <position position="66"/>
    </location>
    <ligand>
        <name>Zn(2+)</name>
        <dbReference type="ChEBI" id="CHEBI:29105"/>
        <note>catalytic</note>
    </ligand>
</feature>
<dbReference type="GO" id="GO:0008270">
    <property type="term" value="F:zinc ion binding"/>
    <property type="evidence" value="ECO:0007669"/>
    <property type="project" value="UniProtKB-UniRule"/>
</dbReference>
<dbReference type="PRINTS" id="PR00480">
    <property type="entry name" value="ASTACIN"/>
</dbReference>
<dbReference type="OMA" id="DAFSHNG"/>
<dbReference type="GO" id="GO:0005615">
    <property type="term" value="C:extracellular space"/>
    <property type="evidence" value="ECO:0000318"/>
    <property type="project" value="GO_Central"/>
</dbReference>
<dbReference type="PROSITE" id="PS51864">
    <property type="entry name" value="ASTACIN"/>
    <property type="match status" value="1"/>
</dbReference>
<evidence type="ECO:0000256" key="2">
    <source>
        <dbReference type="RuleBase" id="RU361183"/>
    </source>
</evidence>
<dbReference type="Pfam" id="PF01400">
    <property type="entry name" value="Astacin"/>
    <property type="match status" value="1"/>
</dbReference>
<dbReference type="InterPro" id="IPR024079">
    <property type="entry name" value="MetalloPept_cat_dom_sf"/>
</dbReference>
<dbReference type="PANTHER" id="PTHR10127">
    <property type="entry name" value="DISCOIDIN, CUB, EGF, LAMININ , AND ZINC METALLOPROTEASE DOMAIN CONTAINING"/>
    <property type="match status" value="1"/>
</dbReference>
<dbReference type="SUPFAM" id="SSF55486">
    <property type="entry name" value="Metalloproteases ('zincins'), catalytic domain"/>
    <property type="match status" value="1"/>
</dbReference>
<dbReference type="Gene3D" id="3.40.390.10">
    <property type="entry name" value="Collagenase (Catalytic Domain)"/>
    <property type="match status" value="1"/>
</dbReference>
<dbReference type="SMART" id="SM00235">
    <property type="entry name" value="ZnMc"/>
    <property type="match status" value="1"/>
</dbReference>
<keyword evidence="5" id="KW-1185">Reference proteome</keyword>
<protein>
    <recommendedName>
        <fullName evidence="2">Metalloendopeptidase</fullName>
        <ecNumber evidence="2">3.4.24.-</ecNumber>
    </recommendedName>
</protein>
<feature type="non-terminal residue" evidence="4">
    <location>
        <position position="167"/>
    </location>
</feature>
<evidence type="ECO:0000256" key="1">
    <source>
        <dbReference type="PROSITE-ProRule" id="PRU01211"/>
    </source>
</evidence>
<accession>A7S8W2</accession>
<keyword evidence="1 2" id="KW-0862">Zinc</keyword>
<keyword evidence="1 2" id="KW-0479">Metal-binding</keyword>
<reference evidence="4 5" key="1">
    <citation type="journal article" date="2007" name="Science">
        <title>Sea anemone genome reveals ancestral eumetazoan gene repertoire and genomic organization.</title>
        <authorList>
            <person name="Putnam N.H."/>
            <person name="Srivastava M."/>
            <person name="Hellsten U."/>
            <person name="Dirks B."/>
            <person name="Chapman J."/>
            <person name="Salamov A."/>
            <person name="Terry A."/>
            <person name="Shapiro H."/>
            <person name="Lindquist E."/>
            <person name="Kapitonov V.V."/>
            <person name="Jurka J."/>
            <person name="Genikhovich G."/>
            <person name="Grigoriev I.V."/>
            <person name="Lucas S.M."/>
            <person name="Steele R.E."/>
            <person name="Finnerty J.R."/>
            <person name="Technau U."/>
            <person name="Martindale M.Q."/>
            <person name="Rokhsar D.S."/>
        </authorList>
    </citation>
    <scope>NUCLEOTIDE SEQUENCE [LARGE SCALE GENOMIC DNA]</scope>
    <source>
        <strain evidence="5">CH2 X CH6</strain>
    </source>
</reference>
<evidence type="ECO:0000259" key="3">
    <source>
        <dbReference type="PROSITE" id="PS51864"/>
    </source>
</evidence>
<keyword evidence="1 2" id="KW-0645">Protease</keyword>
<dbReference type="InterPro" id="IPR034035">
    <property type="entry name" value="Astacin-like_dom"/>
</dbReference>
<dbReference type="eggNOG" id="KOG3714">
    <property type="taxonomic scope" value="Eukaryota"/>
</dbReference>
<name>A7S8W2_NEMVE</name>
<dbReference type="CDD" id="cd04280">
    <property type="entry name" value="ZnMc_astacin_like"/>
    <property type="match status" value="1"/>
</dbReference>
<dbReference type="GO" id="GO:0004222">
    <property type="term" value="F:metalloendopeptidase activity"/>
    <property type="evidence" value="ECO:0000318"/>
    <property type="project" value="GO_Central"/>
</dbReference>
<comment type="cofactor">
    <cofactor evidence="1 2">
        <name>Zn(2+)</name>
        <dbReference type="ChEBI" id="CHEBI:29105"/>
    </cofactor>
    <text evidence="1 2">Binds 1 zinc ion per subunit.</text>
</comment>
<dbReference type="PhylomeDB" id="A7S8W2"/>
<keyword evidence="1 2" id="KW-0482">Metalloprotease</keyword>
<dbReference type="EMBL" id="DS469600">
    <property type="protein sequence ID" value="EDO39825.1"/>
    <property type="molecule type" value="Genomic_DNA"/>
</dbReference>
<dbReference type="PANTHER" id="PTHR10127:SF893">
    <property type="entry name" value="METALLOENDOPEPTIDASE"/>
    <property type="match status" value="1"/>
</dbReference>
<dbReference type="InterPro" id="IPR001506">
    <property type="entry name" value="Peptidase_M12A"/>
</dbReference>
<dbReference type="EC" id="3.4.24.-" evidence="2"/>
<dbReference type="OrthoDB" id="291007at2759"/>
<feature type="binding site" evidence="1">
    <location>
        <position position="72"/>
    </location>
    <ligand>
        <name>Zn(2+)</name>
        <dbReference type="ChEBI" id="CHEBI:29105"/>
        <note>catalytic</note>
    </ligand>
</feature>
<dbReference type="InterPro" id="IPR006026">
    <property type="entry name" value="Peptidase_Metallo"/>
</dbReference>